<organism evidence="1 2">
    <name type="scientific">Crucibulum laeve</name>
    <dbReference type="NCBI Taxonomy" id="68775"/>
    <lineage>
        <taxon>Eukaryota</taxon>
        <taxon>Fungi</taxon>
        <taxon>Dikarya</taxon>
        <taxon>Basidiomycota</taxon>
        <taxon>Agaricomycotina</taxon>
        <taxon>Agaricomycetes</taxon>
        <taxon>Agaricomycetidae</taxon>
        <taxon>Agaricales</taxon>
        <taxon>Agaricineae</taxon>
        <taxon>Nidulariaceae</taxon>
        <taxon>Crucibulum</taxon>
    </lineage>
</organism>
<keyword evidence="2" id="KW-1185">Reference proteome</keyword>
<proteinExistence type="predicted"/>
<evidence type="ECO:0000313" key="1">
    <source>
        <dbReference type="EMBL" id="TFK38104.1"/>
    </source>
</evidence>
<dbReference type="OrthoDB" id="3031034at2759"/>
<dbReference type="AlphaFoldDB" id="A0A5C3LY97"/>
<gene>
    <name evidence="1" type="ORF">BDQ12DRAFT_723467</name>
</gene>
<evidence type="ECO:0000313" key="2">
    <source>
        <dbReference type="Proteomes" id="UP000308652"/>
    </source>
</evidence>
<dbReference type="Proteomes" id="UP000308652">
    <property type="component" value="Unassembled WGS sequence"/>
</dbReference>
<accession>A0A5C3LY97</accession>
<dbReference type="EMBL" id="ML213604">
    <property type="protein sequence ID" value="TFK38104.1"/>
    <property type="molecule type" value="Genomic_DNA"/>
</dbReference>
<sequence length="314" mass="35896">MNDYCDLDSSSYTCAQRVGIWLQTLDNQAPLDMPIFEEHFLDSPYNYGTSSSSSSSSSISETELWTSPNSSYIPPLVLDRPSSDRYTYSEVYPLFSSGANQEPMSTLPDPVYNPLVTFNPDEIEEEYCRVLGIRNWLQRLHEEKELEQSLRVTGPPWEMTDVDWKIAQQLFQSSMNIQRANSAAEYIVDFSQTYGVPVDFYALSMRLFRPVYESQVLLPPVEIYNGRDVPLSMQAANDHGHASMHPSTSIGPVYESEVLLPPVEIYDGRDIPIIPTADHRDYLFTRPLKGWQNVLLENERPDQNGDDVDMFTYL</sequence>
<dbReference type="STRING" id="68775.A0A5C3LY97"/>
<name>A0A5C3LY97_9AGAR</name>
<reference evidence="1 2" key="1">
    <citation type="journal article" date="2019" name="Nat. Ecol. Evol.">
        <title>Megaphylogeny resolves global patterns of mushroom evolution.</title>
        <authorList>
            <person name="Varga T."/>
            <person name="Krizsan K."/>
            <person name="Foldi C."/>
            <person name="Dima B."/>
            <person name="Sanchez-Garcia M."/>
            <person name="Sanchez-Ramirez S."/>
            <person name="Szollosi G.J."/>
            <person name="Szarkandi J.G."/>
            <person name="Papp V."/>
            <person name="Albert L."/>
            <person name="Andreopoulos W."/>
            <person name="Angelini C."/>
            <person name="Antonin V."/>
            <person name="Barry K.W."/>
            <person name="Bougher N.L."/>
            <person name="Buchanan P."/>
            <person name="Buyck B."/>
            <person name="Bense V."/>
            <person name="Catcheside P."/>
            <person name="Chovatia M."/>
            <person name="Cooper J."/>
            <person name="Damon W."/>
            <person name="Desjardin D."/>
            <person name="Finy P."/>
            <person name="Geml J."/>
            <person name="Haridas S."/>
            <person name="Hughes K."/>
            <person name="Justo A."/>
            <person name="Karasinski D."/>
            <person name="Kautmanova I."/>
            <person name="Kiss B."/>
            <person name="Kocsube S."/>
            <person name="Kotiranta H."/>
            <person name="LaButti K.M."/>
            <person name="Lechner B.E."/>
            <person name="Liimatainen K."/>
            <person name="Lipzen A."/>
            <person name="Lukacs Z."/>
            <person name="Mihaltcheva S."/>
            <person name="Morgado L.N."/>
            <person name="Niskanen T."/>
            <person name="Noordeloos M.E."/>
            <person name="Ohm R.A."/>
            <person name="Ortiz-Santana B."/>
            <person name="Ovrebo C."/>
            <person name="Racz N."/>
            <person name="Riley R."/>
            <person name="Savchenko A."/>
            <person name="Shiryaev A."/>
            <person name="Soop K."/>
            <person name="Spirin V."/>
            <person name="Szebenyi C."/>
            <person name="Tomsovsky M."/>
            <person name="Tulloss R.E."/>
            <person name="Uehling J."/>
            <person name="Grigoriev I.V."/>
            <person name="Vagvolgyi C."/>
            <person name="Papp T."/>
            <person name="Martin F.M."/>
            <person name="Miettinen O."/>
            <person name="Hibbett D.S."/>
            <person name="Nagy L.G."/>
        </authorList>
    </citation>
    <scope>NUCLEOTIDE SEQUENCE [LARGE SCALE GENOMIC DNA]</scope>
    <source>
        <strain evidence="1 2">CBS 166.37</strain>
    </source>
</reference>
<protein>
    <submittedName>
        <fullName evidence="1">Uncharacterized protein</fullName>
    </submittedName>
</protein>